<evidence type="ECO:0008006" key="2">
    <source>
        <dbReference type="Google" id="ProtNLM"/>
    </source>
</evidence>
<dbReference type="AlphaFoldDB" id="A0A0F9VC53"/>
<dbReference type="EMBL" id="LAZR01000592">
    <property type="protein sequence ID" value="KKN63373.1"/>
    <property type="molecule type" value="Genomic_DNA"/>
</dbReference>
<sequence>MKKIKWFGVVTFALFAFSCDKEDTVSAIRVEFSGAENTSIANTELMVSIYGFDPNYQDVLASLITKQVFNTDQIPFVVRIDIPSNPSQKIEYINDTNDASYYLALEWDSDGNGKRCNGDILEDFERNSGIARLNLTTRKIQSFYLDVITKLPCD</sequence>
<protein>
    <recommendedName>
        <fullName evidence="2">Lipoprotein</fullName>
    </recommendedName>
</protein>
<proteinExistence type="predicted"/>
<comment type="caution">
    <text evidence="1">The sequence shown here is derived from an EMBL/GenBank/DDBJ whole genome shotgun (WGS) entry which is preliminary data.</text>
</comment>
<dbReference type="PROSITE" id="PS51257">
    <property type="entry name" value="PROKAR_LIPOPROTEIN"/>
    <property type="match status" value="1"/>
</dbReference>
<gene>
    <name evidence="1" type="ORF">LCGC14_0502580</name>
</gene>
<evidence type="ECO:0000313" key="1">
    <source>
        <dbReference type="EMBL" id="KKN63373.1"/>
    </source>
</evidence>
<name>A0A0F9VC53_9ZZZZ</name>
<organism evidence="1">
    <name type="scientific">marine sediment metagenome</name>
    <dbReference type="NCBI Taxonomy" id="412755"/>
    <lineage>
        <taxon>unclassified sequences</taxon>
        <taxon>metagenomes</taxon>
        <taxon>ecological metagenomes</taxon>
    </lineage>
</organism>
<accession>A0A0F9VC53</accession>
<reference evidence="1" key="1">
    <citation type="journal article" date="2015" name="Nature">
        <title>Complex archaea that bridge the gap between prokaryotes and eukaryotes.</title>
        <authorList>
            <person name="Spang A."/>
            <person name="Saw J.H."/>
            <person name="Jorgensen S.L."/>
            <person name="Zaremba-Niedzwiedzka K."/>
            <person name="Martijn J."/>
            <person name="Lind A.E."/>
            <person name="van Eijk R."/>
            <person name="Schleper C."/>
            <person name="Guy L."/>
            <person name="Ettema T.J."/>
        </authorList>
    </citation>
    <scope>NUCLEOTIDE SEQUENCE</scope>
</reference>